<reference evidence="9 10" key="1">
    <citation type="submission" date="2018-09" db="EMBL/GenBank/DDBJ databases">
        <title>Alcanivorax profundi sp. nov., isolated from 1000 m-depth seawater of the Mariana Trench.</title>
        <authorList>
            <person name="Liu J."/>
        </authorList>
    </citation>
    <scope>NUCLEOTIDE SEQUENCE [LARGE SCALE GENOMIC DNA]</scope>
    <source>
        <strain evidence="9 10">MTEO17</strain>
    </source>
</reference>
<keyword evidence="5" id="KW-0234">DNA repair</keyword>
<proteinExistence type="inferred from homology"/>
<feature type="domain" description="Peptidase S24/S26A/S26B/S26C" evidence="8">
    <location>
        <begin position="18"/>
        <end position="133"/>
    </location>
</feature>
<dbReference type="InterPro" id="IPR050077">
    <property type="entry name" value="LexA_repressor"/>
</dbReference>
<evidence type="ECO:0000313" key="10">
    <source>
        <dbReference type="Proteomes" id="UP000283734"/>
    </source>
</evidence>
<keyword evidence="6" id="KW-0742">SOS response</keyword>
<keyword evidence="4 7" id="KW-0068">Autocatalytic cleavage</keyword>
<dbReference type="InterPro" id="IPR006197">
    <property type="entry name" value="Peptidase_S24_LexA"/>
</dbReference>
<dbReference type="Proteomes" id="UP000283734">
    <property type="component" value="Unassembled WGS sequence"/>
</dbReference>
<dbReference type="PANTHER" id="PTHR33516">
    <property type="entry name" value="LEXA REPRESSOR"/>
    <property type="match status" value="1"/>
</dbReference>
<evidence type="ECO:0000256" key="5">
    <source>
        <dbReference type="ARBA" id="ARBA00023204"/>
    </source>
</evidence>
<evidence type="ECO:0000313" key="9">
    <source>
        <dbReference type="EMBL" id="RJG17508.1"/>
    </source>
</evidence>
<dbReference type="PRINTS" id="PR00726">
    <property type="entry name" value="LEXASERPTASE"/>
</dbReference>
<dbReference type="Pfam" id="PF00717">
    <property type="entry name" value="Peptidase_S24"/>
    <property type="match status" value="1"/>
</dbReference>
<dbReference type="GO" id="GO:0003677">
    <property type="term" value="F:DNA binding"/>
    <property type="evidence" value="ECO:0007669"/>
    <property type="project" value="InterPro"/>
</dbReference>
<evidence type="ECO:0000256" key="3">
    <source>
        <dbReference type="ARBA" id="ARBA00022801"/>
    </source>
</evidence>
<dbReference type="AlphaFoldDB" id="A0A418XXE6"/>
<dbReference type="Gene3D" id="2.10.109.10">
    <property type="entry name" value="Umud Fragment, subunit A"/>
    <property type="match status" value="1"/>
</dbReference>
<comment type="caution">
    <text evidence="9">The sequence shown here is derived from an EMBL/GenBank/DDBJ whole genome shotgun (WGS) entry which is preliminary data.</text>
</comment>
<dbReference type="GO" id="GO:0009432">
    <property type="term" value="P:SOS response"/>
    <property type="evidence" value="ECO:0007669"/>
    <property type="project" value="UniProtKB-KW"/>
</dbReference>
<dbReference type="OrthoDB" id="9787787at2"/>
<dbReference type="EMBL" id="QYYA01000003">
    <property type="protein sequence ID" value="RJG17508.1"/>
    <property type="molecule type" value="Genomic_DNA"/>
</dbReference>
<evidence type="ECO:0000256" key="6">
    <source>
        <dbReference type="ARBA" id="ARBA00023236"/>
    </source>
</evidence>
<dbReference type="InterPro" id="IPR036286">
    <property type="entry name" value="LexA/Signal_pep-like_sf"/>
</dbReference>
<evidence type="ECO:0000256" key="2">
    <source>
        <dbReference type="ARBA" id="ARBA00022763"/>
    </source>
</evidence>
<dbReference type="RefSeq" id="WP_022986749.1">
    <property type="nucleotide sequence ID" value="NZ_CAXGPP010000013.1"/>
</dbReference>
<keyword evidence="10" id="KW-1185">Reference proteome</keyword>
<dbReference type="PANTHER" id="PTHR33516:SF2">
    <property type="entry name" value="LEXA REPRESSOR-RELATED"/>
    <property type="match status" value="1"/>
</dbReference>
<evidence type="ECO:0000256" key="7">
    <source>
        <dbReference type="RuleBase" id="RU003991"/>
    </source>
</evidence>
<comment type="similarity">
    <text evidence="1 7">Belongs to the peptidase S24 family.</text>
</comment>
<organism evidence="9 10">
    <name type="scientific">Alcanivorax profundi</name>
    <dbReference type="NCBI Taxonomy" id="2338368"/>
    <lineage>
        <taxon>Bacteria</taxon>
        <taxon>Pseudomonadati</taxon>
        <taxon>Pseudomonadota</taxon>
        <taxon>Gammaproteobacteria</taxon>
        <taxon>Oceanospirillales</taxon>
        <taxon>Alcanivoracaceae</taxon>
        <taxon>Alcanivorax</taxon>
    </lineage>
</organism>
<dbReference type="SUPFAM" id="SSF51306">
    <property type="entry name" value="LexA/Signal peptidase"/>
    <property type="match status" value="1"/>
</dbReference>
<gene>
    <name evidence="9" type="ORF">D4A39_12430</name>
</gene>
<protein>
    <submittedName>
        <fullName evidence="9">UV protection and mutation protein</fullName>
    </submittedName>
</protein>
<keyword evidence="2" id="KW-0227">DNA damage</keyword>
<accession>A0A418XXE6</accession>
<evidence type="ECO:0000256" key="1">
    <source>
        <dbReference type="ARBA" id="ARBA00007484"/>
    </source>
</evidence>
<evidence type="ECO:0000259" key="8">
    <source>
        <dbReference type="Pfam" id="PF00717"/>
    </source>
</evidence>
<dbReference type="GO" id="GO:0006281">
    <property type="term" value="P:DNA repair"/>
    <property type="evidence" value="ECO:0007669"/>
    <property type="project" value="UniProtKB-KW"/>
</dbReference>
<dbReference type="NCBIfam" id="NF007621">
    <property type="entry name" value="PRK10276.1"/>
    <property type="match status" value="1"/>
</dbReference>
<sequence length="143" mass="15634">MPVTLLCPAHEMPPLERPLYASRIPAGFPSPAQDHIEQRLDLNTLCIEHPNATFFARASGDSMLGASISSGDILVIDRALEARHGDIVVAALDGEFTVKELCLHPSPCLKAHNPAYPSLILDDNSQLDLFGVVTFVIHQTRRK</sequence>
<evidence type="ECO:0000256" key="4">
    <source>
        <dbReference type="ARBA" id="ARBA00022813"/>
    </source>
</evidence>
<name>A0A418XXE6_9GAMM</name>
<dbReference type="InterPro" id="IPR015927">
    <property type="entry name" value="Peptidase_S24_S26A/B/C"/>
</dbReference>
<dbReference type="GO" id="GO:0016787">
    <property type="term" value="F:hydrolase activity"/>
    <property type="evidence" value="ECO:0007669"/>
    <property type="project" value="UniProtKB-KW"/>
</dbReference>
<dbReference type="CDD" id="cd06529">
    <property type="entry name" value="S24_LexA-like"/>
    <property type="match status" value="1"/>
</dbReference>
<dbReference type="GO" id="GO:0006355">
    <property type="term" value="P:regulation of DNA-templated transcription"/>
    <property type="evidence" value="ECO:0007669"/>
    <property type="project" value="InterPro"/>
</dbReference>
<keyword evidence="3 7" id="KW-0378">Hydrolase</keyword>
<dbReference type="InterPro" id="IPR039418">
    <property type="entry name" value="LexA-like"/>
</dbReference>